<sequence length="1414" mass="160249">MSNFDYDQPLLRKKKKVSTAIDQYVVNQSIQNRSKHKRFRETEIIKQEQLLKQPNITDISKKHMDFDSTYRNRNMYPNPCDYNVPVYSANNVFFSNYYQNFTDLIDDATPISNSSKPANDNVTGYSTNELQIQLDSAESNIPNYYVNTTIEIDGDFRNVVSYDNTTKIVTIDRPFVAIPPPGRPYIFRKFSNFYTANVLPINVTYLPGQTTPIINQLTTDTSVSQLSILSSNFTISKELYLNSIIRFLNGPHQEKTSSITSFEQIVPDEGWVQPYYGSTNINNQSSMELLSYYDSKGLSFNYSGASYYYIYSVTIRVFSSQTNRLLLLELYTGDLNIPETIQYYRTSTQITVVPYTETNVTVTLHTPVLVRPQRTVGSVTYNADTVNIFMQDITDGGNANGFMNVITSNTSTIAVDLFGFSTIPYLVFGGYTQDPVYQLNAFGNNSFVSTTTEQGVRIYNSGLSLPLYLILDTDVLDTTINRSLRIRIREGENLTNTIVYDNTVTLSDTSYAPTNVTVFSSYGLSSLLDYTTYWLYSKGSTSLVNLPNGYNDQHYACSYVVPSNIDQNSYIIVTLSGNSITGINADDIKLIINNSGSSTSIYTNSVTSSQNPGIFYVYFKIDNVLDTALVPEQNLDFIFAISSNINTITNPIASFKMELGIYNSSSNQIELYKLDTPLNINSVYTTFINTSTSSTCWLYSGGFQSLSDGYNLLFPASYTIPGDYQKLAMMTLTFNGFTDGILSANDFILKINKHGESTTLKSFYNPSVNTINFSMNFYITPNDNVAFSSGQDLDFILCIKTQYNTFRYTQLNVDFRYIDNSYYTGSLAYLNPNSYYTVTFQDTTTNANLKGYINLNGYISAPEAGNENSLISTNFNGFIPSLRIDSLDVINNIQITSWNNFNSTDFTQSQPIATSYEQYVLFVSDFTGNLNNITLNLMVYNSTDVVPPAVPPIPARNRRLQIRIYSYTPFVLLKSYSIDIPYTLSVNSTSSHYDITFNLLSDPAYLYNSDAYLFSVQDITNDSNSYGYIYIYGSDVNYDFTLNYDIFPRFFLNRSAVGTTLTINNSILNPFAAVPTGSEVGFEFIFTKKIGVINPFIIALSSFSSLNIANPNYIDVPNTSSRIIRIKYRLGSGDTGTILYQRDYTVEALLEPYITSIFLSDFSLNLTDGQTYTLTLQDVTPTGNTLGYTWFHGINSVAPYNSFNTSIYPILYLSQVFYYVNISPPMPLSGFLNNGFDEISFNSLIRENYRPLNFRGLPFTEIKYYEMRLKHLIMPNKLLKVGNGGYLDNYPFFYVEIFNDGDRTTSSIMFSNNTNLNVIFKVYIDKIYYDQPTSFFVLKTYDESEQRQIFAYRPDKDTRIRILMPDGQTVVQYAENDKLSPSYPNPLLQTNILLSLRPVKNFNPTISNNFIEIQ</sequence>
<dbReference type="EMBL" id="MN740109">
    <property type="protein sequence ID" value="QHT88092.1"/>
    <property type="molecule type" value="Genomic_DNA"/>
</dbReference>
<reference evidence="1" key="1">
    <citation type="journal article" date="2020" name="Nature">
        <title>Giant virus diversity and host interactions through global metagenomics.</title>
        <authorList>
            <person name="Schulz F."/>
            <person name="Roux S."/>
            <person name="Paez-Espino D."/>
            <person name="Jungbluth S."/>
            <person name="Walsh D.A."/>
            <person name="Denef V.J."/>
            <person name="McMahon K.D."/>
            <person name="Konstantinidis K.T."/>
            <person name="Eloe-Fadrosh E.A."/>
            <person name="Kyrpides N.C."/>
            <person name="Woyke T."/>
        </authorList>
    </citation>
    <scope>NUCLEOTIDE SEQUENCE</scope>
    <source>
        <strain evidence="1">GVMAG-M-3300023184-24</strain>
    </source>
</reference>
<accession>A0A6C0I5N3</accession>
<organism evidence="1">
    <name type="scientific">viral metagenome</name>
    <dbReference type="NCBI Taxonomy" id="1070528"/>
    <lineage>
        <taxon>unclassified sequences</taxon>
        <taxon>metagenomes</taxon>
        <taxon>organismal metagenomes</taxon>
    </lineage>
</organism>
<protein>
    <submittedName>
        <fullName evidence="1">Uncharacterized protein</fullName>
    </submittedName>
</protein>
<evidence type="ECO:0000313" key="1">
    <source>
        <dbReference type="EMBL" id="QHT88092.1"/>
    </source>
</evidence>
<name>A0A6C0I5N3_9ZZZZ</name>
<proteinExistence type="predicted"/>